<dbReference type="Proteomes" id="UP000428325">
    <property type="component" value="Chromosome"/>
</dbReference>
<accession>A0A6B9FDK9</accession>
<dbReference type="SUPFAM" id="SSF111331">
    <property type="entry name" value="NAD kinase/diacylglycerol kinase-like"/>
    <property type="match status" value="1"/>
</dbReference>
<organism evidence="1 2">
    <name type="scientific">Haloplanus rallus</name>
    <dbReference type="NCBI Taxonomy" id="1816183"/>
    <lineage>
        <taxon>Archaea</taxon>
        <taxon>Methanobacteriati</taxon>
        <taxon>Methanobacteriota</taxon>
        <taxon>Stenosarchaea group</taxon>
        <taxon>Halobacteria</taxon>
        <taxon>Halobacteriales</taxon>
        <taxon>Haloferacaceae</taxon>
        <taxon>Haloplanus</taxon>
    </lineage>
</organism>
<dbReference type="GO" id="GO:0019674">
    <property type="term" value="P:NAD+ metabolic process"/>
    <property type="evidence" value="ECO:0007669"/>
    <property type="project" value="InterPro"/>
</dbReference>
<dbReference type="GO" id="GO:0003951">
    <property type="term" value="F:NAD+ kinase activity"/>
    <property type="evidence" value="ECO:0007669"/>
    <property type="project" value="InterPro"/>
</dbReference>
<dbReference type="EMBL" id="CP034345">
    <property type="protein sequence ID" value="QGX94600.1"/>
    <property type="molecule type" value="Genomic_DNA"/>
</dbReference>
<evidence type="ECO:0000313" key="1">
    <source>
        <dbReference type="EMBL" id="QGX94600.1"/>
    </source>
</evidence>
<dbReference type="InterPro" id="IPR017437">
    <property type="entry name" value="ATP-NAD_kinase_PpnK-typ_C"/>
</dbReference>
<evidence type="ECO:0000313" key="2">
    <source>
        <dbReference type="Proteomes" id="UP000428325"/>
    </source>
</evidence>
<dbReference type="Gene3D" id="2.60.200.30">
    <property type="entry name" value="Probable inorganic polyphosphate/atp-NAD kinase, domain 2"/>
    <property type="match status" value="1"/>
</dbReference>
<dbReference type="OrthoDB" id="170401at2157"/>
<gene>
    <name evidence="1" type="ORF">EI982_07260</name>
</gene>
<keyword evidence="2" id="KW-1185">Reference proteome</keyword>
<dbReference type="Pfam" id="PF20143">
    <property type="entry name" value="NAD_kinase_C"/>
    <property type="match status" value="1"/>
</dbReference>
<dbReference type="GeneID" id="43369322"/>
<protein>
    <submittedName>
        <fullName evidence="1">ATP-NAD kinase</fullName>
    </submittedName>
</protein>
<name>A0A6B9FDK9_9EURY</name>
<keyword evidence="1" id="KW-0418">Kinase</keyword>
<dbReference type="PANTHER" id="PTHR20275:SF43">
    <property type="entry name" value="BIFUNCTIONAL NADP PHOSPHATASE_NAD KINASE"/>
    <property type="match status" value="1"/>
</dbReference>
<proteinExistence type="predicted"/>
<dbReference type="InterPro" id="IPR016064">
    <property type="entry name" value="NAD/diacylglycerol_kinase_sf"/>
</dbReference>
<dbReference type="GO" id="GO:0006741">
    <property type="term" value="P:NADP+ biosynthetic process"/>
    <property type="evidence" value="ECO:0007669"/>
    <property type="project" value="TreeGrafter"/>
</dbReference>
<sequence>MRAVNVAVRGDDGTVAAAVGVAGASLVAEDGDRHADVVVAVGDDAVRSVTADPPDAPVLPVTTAGGRHRVARPALSGALAALVAGDGRRESHPVLGVRRDGAVVARALRDVALVTDAPASISEYAVAAGGTRLDTVRADGMVVATPLGSDGYAAAAGGAVLEAGAGVAVVPISPFSTAPDHRVVDPGTGLDLSVEREGAVALFADGVRRDTVDAGVDLRIERVGSVDLVTADVGRGPDGPGVGTDTG</sequence>
<dbReference type="AlphaFoldDB" id="A0A6B9FDK9"/>
<reference evidence="1 2" key="1">
    <citation type="submission" date="2018-12" db="EMBL/GenBank/DDBJ databases">
        <title>Complete genome sequence of Haloplanus rallus MBLA0036.</title>
        <authorList>
            <person name="Nam Y.-d."/>
            <person name="Kang J."/>
            <person name="Chung W.-H."/>
            <person name="Park Y.S."/>
        </authorList>
    </citation>
    <scope>NUCLEOTIDE SEQUENCE [LARGE SCALE GENOMIC DNA]</scope>
    <source>
        <strain evidence="1 2">MBLA0036</strain>
    </source>
</reference>
<dbReference type="RefSeq" id="WP_157688880.1">
    <property type="nucleotide sequence ID" value="NZ_CP034345.1"/>
</dbReference>
<dbReference type="PANTHER" id="PTHR20275">
    <property type="entry name" value="NAD KINASE"/>
    <property type="match status" value="1"/>
</dbReference>
<keyword evidence="1" id="KW-0808">Transferase</keyword>
<dbReference type="KEGG" id="hra:EI982_07260"/>